<proteinExistence type="predicted"/>
<dbReference type="AlphaFoldDB" id="A0A1S1R8H9"/>
<comment type="caution">
    <text evidence="1">The sequence shown here is derived from an EMBL/GenBank/DDBJ whole genome shotgun (WGS) entry which is preliminary data.</text>
</comment>
<dbReference type="OrthoDB" id="4773700at2"/>
<name>A0A1S1R8H9_9ACTN</name>
<sequence length="271" mass="29563">MVDDLERTRIAAENRLRQLTRDEVDSDGVMRGFALGDREAAPYAAMVEQLAKVEHAAVLELQRRMRKHPLGPWVKAQIGIGEKQAARLIAAIGDPYWNDLRERPRTVSELWAFSGYHVLPAGQTRVDAHSSRAGGAQLGSDTGHFTFGTQPVDAGVAAVRRRGQRANWSATAKMRTWVIASKCVMFTGAPDKNGNPTPHSPYRDVYDAGRGKYAEALHPAPCIRCGPAGKPAAAGSPLSDGHKHARALRLVAKAILRDLWAAARDLHEAEQ</sequence>
<reference evidence="2" key="1">
    <citation type="submission" date="2016-07" db="EMBL/GenBank/DDBJ databases">
        <title>Frankia sp. NRRL B-16219 Genome sequencing.</title>
        <authorList>
            <person name="Ghodhbane-Gtari F."/>
            <person name="Swanson E."/>
            <person name="Gueddou A."/>
            <person name="Louati M."/>
            <person name="Nouioui I."/>
            <person name="Hezbri K."/>
            <person name="Abebe-Akele F."/>
            <person name="Simpson S."/>
            <person name="Morris K."/>
            <person name="Thomas K."/>
            <person name="Gtari M."/>
            <person name="Tisa L.S."/>
        </authorList>
    </citation>
    <scope>NUCLEOTIDE SEQUENCE [LARGE SCALE GENOMIC DNA]</scope>
    <source>
        <strain evidence="2">NRRL B-16219</strain>
    </source>
</reference>
<protein>
    <submittedName>
        <fullName evidence="1">Uncharacterized protein</fullName>
    </submittedName>
</protein>
<dbReference type="Proteomes" id="UP000179769">
    <property type="component" value="Unassembled WGS sequence"/>
</dbReference>
<evidence type="ECO:0000313" key="2">
    <source>
        <dbReference type="Proteomes" id="UP000179769"/>
    </source>
</evidence>
<accession>A0A1S1R8H9</accession>
<evidence type="ECO:0000313" key="1">
    <source>
        <dbReference type="EMBL" id="OHV42267.1"/>
    </source>
</evidence>
<gene>
    <name evidence="1" type="ORF">BBK14_11355</name>
</gene>
<dbReference type="EMBL" id="MAXA01000047">
    <property type="protein sequence ID" value="OHV42267.1"/>
    <property type="molecule type" value="Genomic_DNA"/>
</dbReference>
<organism evidence="1 2">
    <name type="scientific">Parafrankia soli</name>
    <dbReference type="NCBI Taxonomy" id="2599596"/>
    <lineage>
        <taxon>Bacteria</taxon>
        <taxon>Bacillati</taxon>
        <taxon>Actinomycetota</taxon>
        <taxon>Actinomycetes</taxon>
        <taxon>Frankiales</taxon>
        <taxon>Frankiaceae</taxon>
        <taxon>Parafrankia</taxon>
    </lineage>
</organism>
<keyword evidence="2" id="KW-1185">Reference proteome</keyword>